<dbReference type="InterPro" id="IPR000843">
    <property type="entry name" value="HTH_LacI"/>
</dbReference>
<dbReference type="PANTHER" id="PTHR30146">
    <property type="entry name" value="LACI-RELATED TRANSCRIPTIONAL REPRESSOR"/>
    <property type="match status" value="1"/>
</dbReference>
<comment type="caution">
    <text evidence="5">The sequence shown here is derived from an EMBL/GenBank/DDBJ whole genome shotgun (WGS) entry which is preliminary data.</text>
</comment>
<gene>
    <name evidence="5" type="ORF">G443_004340</name>
</gene>
<keyword evidence="3" id="KW-0804">Transcription</keyword>
<dbReference type="Pfam" id="PF00356">
    <property type="entry name" value="LacI"/>
    <property type="match status" value="1"/>
</dbReference>
<dbReference type="SMART" id="SM00354">
    <property type="entry name" value="HTH_LACI"/>
    <property type="match status" value="1"/>
</dbReference>
<keyword evidence="1" id="KW-0805">Transcription regulation</keyword>
<dbReference type="InterPro" id="IPR046335">
    <property type="entry name" value="LacI/GalR-like_sensor"/>
</dbReference>
<dbReference type="Gene3D" id="1.10.260.40">
    <property type="entry name" value="lambda repressor-like DNA-binding domains"/>
    <property type="match status" value="1"/>
</dbReference>
<evidence type="ECO:0000313" key="5">
    <source>
        <dbReference type="EMBL" id="MCP2334070.1"/>
    </source>
</evidence>
<dbReference type="PROSITE" id="PS50932">
    <property type="entry name" value="HTH_LACI_2"/>
    <property type="match status" value="1"/>
</dbReference>
<dbReference type="InterPro" id="IPR010982">
    <property type="entry name" value="Lambda_DNA-bd_dom_sf"/>
</dbReference>
<sequence length="345" mass="37130">MVEATRSGNGSARPTLEQVAAAAGVSRGTVSRVVNGSPQVSEAARASVLEAVQQLGYVPNRAARSLATRRADSVAFVVSEPESRVFTEPFFGSLLRGVSKELSASGLQLVLVMAWTAREHAQVEQYVRNGHVDGAVLVSVHGDDPLPWRLMENGTPVVMSGRPQLSHPSLPYVDSDNVEGARAATAHLYERGRRRIAAITGPQDMSVGVDRLAGYRKALRGRRGVPRDLCAFGDFSQESGERAMRQLLERDPELDAVFAASDMMAVGALRALRAAGRRVPDDVAIIGFDDSETARHTDPPLTSVRQPTELMGREMTRMLLTLIEGGSTTSEPVILPNELVLRGSV</sequence>
<name>A0ABT1JNH0_ACTCY</name>
<keyword evidence="2" id="KW-0238">DNA-binding</keyword>
<organism evidence="5 6">
    <name type="scientific">Actinoalloteichus caeruleus DSM 43889</name>
    <dbReference type="NCBI Taxonomy" id="1120930"/>
    <lineage>
        <taxon>Bacteria</taxon>
        <taxon>Bacillati</taxon>
        <taxon>Actinomycetota</taxon>
        <taxon>Actinomycetes</taxon>
        <taxon>Pseudonocardiales</taxon>
        <taxon>Pseudonocardiaceae</taxon>
        <taxon>Actinoalloteichus</taxon>
        <taxon>Actinoalloteichus cyanogriseus</taxon>
    </lineage>
</organism>
<keyword evidence="6" id="KW-1185">Reference proteome</keyword>
<evidence type="ECO:0000256" key="2">
    <source>
        <dbReference type="ARBA" id="ARBA00023125"/>
    </source>
</evidence>
<evidence type="ECO:0000259" key="4">
    <source>
        <dbReference type="PROSITE" id="PS50932"/>
    </source>
</evidence>
<dbReference type="EMBL" id="AUBJ02000001">
    <property type="protein sequence ID" value="MCP2334070.1"/>
    <property type="molecule type" value="Genomic_DNA"/>
</dbReference>
<feature type="domain" description="HTH lacI-type" evidence="4">
    <location>
        <begin position="14"/>
        <end position="68"/>
    </location>
</feature>
<reference evidence="5 6" key="1">
    <citation type="submission" date="2013-07" db="EMBL/GenBank/DDBJ databases">
        <authorList>
            <consortium name="DOE Joint Genome Institute"/>
            <person name="Reeve W."/>
            <person name="Huntemann M."/>
            <person name="Han J."/>
            <person name="Chen A."/>
            <person name="Kyrpides N."/>
            <person name="Mavromatis K."/>
            <person name="Markowitz V."/>
            <person name="Palaniappan K."/>
            <person name="Ivanova N."/>
            <person name="Schaumberg A."/>
            <person name="Pati A."/>
            <person name="Liolios K."/>
            <person name="Nordberg H.P."/>
            <person name="Cantor M.N."/>
            <person name="Hua S.X."/>
            <person name="Woyke T."/>
        </authorList>
    </citation>
    <scope>NUCLEOTIDE SEQUENCE [LARGE SCALE GENOMIC DNA]</scope>
    <source>
        <strain evidence="5 6">DSM 43889</strain>
    </source>
</reference>
<dbReference type="Proteomes" id="UP000791080">
    <property type="component" value="Unassembled WGS sequence"/>
</dbReference>
<dbReference type="SUPFAM" id="SSF47413">
    <property type="entry name" value="lambda repressor-like DNA-binding domains"/>
    <property type="match status" value="1"/>
</dbReference>
<protein>
    <submittedName>
        <fullName evidence="5">Transcriptional regulator, LacI family</fullName>
    </submittedName>
</protein>
<dbReference type="CDD" id="cd01392">
    <property type="entry name" value="HTH_LacI"/>
    <property type="match status" value="1"/>
</dbReference>
<dbReference type="InterPro" id="IPR028082">
    <property type="entry name" value="Peripla_BP_I"/>
</dbReference>
<dbReference type="Gene3D" id="3.40.50.2300">
    <property type="match status" value="2"/>
</dbReference>
<dbReference type="CDD" id="cd06267">
    <property type="entry name" value="PBP1_LacI_sugar_binding-like"/>
    <property type="match status" value="1"/>
</dbReference>
<dbReference type="Pfam" id="PF13377">
    <property type="entry name" value="Peripla_BP_3"/>
    <property type="match status" value="1"/>
</dbReference>
<accession>A0ABT1JNH0</accession>
<dbReference type="SUPFAM" id="SSF53822">
    <property type="entry name" value="Periplasmic binding protein-like I"/>
    <property type="match status" value="1"/>
</dbReference>
<evidence type="ECO:0000256" key="3">
    <source>
        <dbReference type="ARBA" id="ARBA00023163"/>
    </source>
</evidence>
<reference evidence="5 6" key="2">
    <citation type="submission" date="2022-06" db="EMBL/GenBank/DDBJ databases">
        <title>Genomic Encyclopedia of Type Strains, Phase I: the one thousand microbial genomes (KMG-I) project.</title>
        <authorList>
            <person name="Kyrpides N."/>
        </authorList>
    </citation>
    <scope>NUCLEOTIDE SEQUENCE [LARGE SCALE GENOMIC DNA]</scope>
    <source>
        <strain evidence="5 6">DSM 43889</strain>
    </source>
</reference>
<evidence type="ECO:0000313" key="6">
    <source>
        <dbReference type="Proteomes" id="UP000791080"/>
    </source>
</evidence>
<proteinExistence type="predicted"/>
<dbReference type="PANTHER" id="PTHR30146:SF109">
    <property type="entry name" value="HTH-TYPE TRANSCRIPTIONAL REGULATOR GALS"/>
    <property type="match status" value="1"/>
</dbReference>
<evidence type="ECO:0000256" key="1">
    <source>
        <dbReference type="ARBA" id="ARBA00023015"/>
    </source>
</evidence>